<dbReference type="FunFam" id="1.10.20.140:FF:000001">
    <property type="entry name" value="tRNA dimethylallyltransferase"/>
    <property type="match status" value="1"/>
</dbReference>
<dbReference type="Proteomes" id="UP000315217">
    <property type="component" value="Unassembled WGS sequence"/>
</dbReference>
<evidence type="ECO:0000256" key="5">
    <source>
        <dbReference type="ARBA" id="ARBA00022694"/>
    </source>
</evidence>
<dbReference type="Pfam" id="PF01715">
    <property type="entry name" value="IPPT"/>
    <property type="match status" value="1"/>
</dbReference>
<dbReference type="GO" id="GO:0006400">
    <property type="term" value="P:tRNA modification"/>
    <property type="evidence" value="ECO:0007669"/>
    <property type="project" value="TreeGrafter"/>
</dbReference>
<dbReference type="PANTHER" id="PTHR11088">
    <property type="entry name" value="TRNA DIMETHYLALLYLTRANSFERASE"/>
    <property type="match status" value="1"/>
</dbReference>
<comment type="caution">
    <text evidence="14">The sequence shown here is derived from an EMBL/GenBank/DDBJ whole genome shotgun (WGS) entry which is preliminary data.</text>
</comment>
<proteinExistence type="inferred from homology"/>
<organism evidence="14 15">
    <name type="scientific">Candidatus Segetimicrobium genomatis</name>
    <dbReference type="NCBI Taxonomy" id="2569760"/>
    <lineage>
        <taxon>Bacteria</taxon>
        <taxon>Bacillati</taxon>
        <taxon>Candidatus Sysuimicrobiota</taxon>
        <taxon>Candidatus Sysuimicrobiia</taxon>
        <taxon>Candidatus Sysuimicrobiales</taxon>
        <taxon>Candidatus Segetimicrobiaceae</taxon>
        <taxon>Candidatus Segetimicrobium</taxon>
    </lineage>
</organism>
<dbReference type="Gene3D" id="3.40.50.300">
    <property type="entry name" value="P-loop containing nucleotide triphosphate hydrolases"/>
    <property type="match status" value="1"/>
</dbReference>
<comment type="cofactor">
    <cofactor evidence="1 10">
        <name>Mg(2+)</name>
        <dbReference type="ChEBI" id="CHEBI:18420"/>
    </cofactor>
</comment>
<name>A0A537LNU1_9BACT</name>
<dbReference type="GO" id="GO:0052381">
    <property type="term" value="F:tRNA dimethylallyltransferase activity"/>
    <property type="evidence" value="ECO:0007669"/>
    <property type="project" value="UniProtKB-UniRule"/>
</dbReference>
<dbReference type="PANTHER" id="PTHR11088:SF60">
    <property type="entry name" value="TRNA DIMETHYLALLYLTRANSFERASE"/>
    <property type="match status" value="1"/>
</dbReference>
<accession>A0A537LNU1</accession>
<evidence type="ECO:0000256" key="6">
    <source>
        <dbReference type="ARBA" id="ARBA00022741"/>
    </source>
</evidence>
<dbReference type="InterPro" id="IPR018022">
    <property type="entry name" value="IPT"/>
</dbReference>
<protein>
    <recommendedName>
        <fullName evidence="10">tRNA dimethylallyltransferase</fullName>
        <ecNumber evidence="10">2.5.1.75</ecNumber>
    </recommendedName>
    <alternativeName>
        <fullName evidence="10">Dimethylallyl diphosphate:tRNA dimethylallyltransferase</fullName>
        <shortName evidence="10">DMAPP:tRNA dimethylallyltransferase</shortName>
        <shortName evidence="10">DMATase</shortName>
    </alternativeName>
    <alternativeName>
        <fullName evidence="10">Isopentenyl-diphosphate:tRNA isopentenyltransferase</fullName>
        <shortName evidence="10">IPP transferase</shortName>
        <shortName evidence="10">IPPT</shortName>
        <shortName evidence="10">IPTase</shortName>
    </alternativeName>
</protein>
<evidence type="ECO:0000256" key="3">
    <source>
        <dbReference type="ARBA" id="ARBA00005842"/>
    </source>
</evidence>
<evidence type="ECO:0000256" key="10">
    <source>
        <dbReference type="HAMAP-Rule" id="MF_00185"/>
    </source>
</evidence>
<evidence type="ECO:0000256" key="2">
    <source>
        <dbReference type="ARBA" id="ARBA00003213"/>
    </source>
</evidence>
<dbReference type="GO" id="GO:0005524">
    <property type="term" value="F:ATP binding"/>
    <property type="evidence" value="ECO:0007669"/>
    <property type="project" value="UniProtKB-UniRule"/>
</dbReference>
<keyword evidence="5 10" id="KW-0819">tRNA processing</keyword>
<evidence type="ECO:0000256" key="1">
    <source>
        <dbReference type="ARBA" id="ARBA00001946"/>
    </source>
</evidence>
<reference evidence="14 15" key="1">
    <citation type="journal article" date="2019" name="Nat. Microbiol.">
        <title>Mediterranean grassland soil C-N compound turnover is dependent on rainfall and depth, and is mediated by genomically divergent microorganisms.</title>
        <authorList>
            <person name="Diamond S."/>
            <person name="Andeer P.F."/>
            <person name="Li Z."/>
            <person name="Crits-Christoph A."/>
            <person name="Burstein D."/>
            <person name="Anantharaman K."/>
            <person name="Lane K.R."/>
            <person name="Thomas B.C."/>
            <person name="Pan C."/>
            <person name="Northen T.R."/>
            <person name="Banfield J.F."/>
        </authorList>
    </citation>
    <scope>NUCLEOTIDE SEQUENCE [LARGE SCALE GENOMIC DNA]</scope>
    <source>
        <strain evidence="14">NP_1</strain>
    </source>
</reference>
<evidence type="ECO:0000256" key="9">
    <source>
        <dbReference type="ARBA" id="ARBA00049563"/>
    </source>
</evidence>
<comment type="caution">
    <text evidence="10">Lacks conserved residue(s) required for the propagation of feature annotation.</text>
</comment>
<comment type="subunit">
    <text evidence="10">Monomer.</text>
</comment>
<keyword evidence="7 10" id="KW-0067">ATP-binding</keyword>
<evidence type="ECO:0000256" key="11">
    <source>
        <dbReference type="RuleBase" id="RU003783"/>
    </source>
</evidence>
<dbReference type="Gene3D" id="1.10.20.140">
    <property type="match status" value="1"/>
</dbReference>
<evidence type="ECO:0000313" key="15">
    <source>
        <dbReference type="Proteomes" id="UP000315217"/>
    </source>
</evidence>
<gene>
    <name evidence="10 14" type="primary">miaA</name>
    <name evidence="14" type="ORF">E6G98_09710</name>
</gene>
<dbReference type="InterPro" id="IPR027417">
    <property type="entry name" value="P-loop_NTPase"/>
</dbReference>
<keyword evidence="8 10" id="KW-0460">Magnesium</keyword>
<dbReference type="NCBIfam" id="TIGR00174">
    <property type="entry name" value="miaA"/>
    <property type="match status" value="1"/>
</dbReference>
<dbReference type="SUPFAM" id="SSF52540">
    <property type="entry name" value="P-loop containing nucleoside triphosphate hydrolases"/>
    <property type="match status" value="2"/>
</dbReference>
<sequence length="307" mass="33941">MIVPEALLVICGPTAVGKTAAAIAVAERLGGEIVCADSRTIYRGMDIGTAKPTSAERARVAHHLLDIANPDQVVTLATYGELAMAAIARVRANGRVPILTGGTGLYIRAVVDGFAIPQVPPDPQLRTRLETMERDRPGALHSRLQRVDPTAAGRIHPRNIRRLIRALEVYEHTGRPISVQQQRDPIGTAVQIGLSMDREALYQRINARVDEQLAAGLVGEVEGLLARGYSPMLPAMEGLGYKEIIGYLQGTASLEDATRRLKQNTRRYAKRQFTWFRRDDRIRWIEVEEKTPEQVAATVIRMLESKQ</sequence>
<evidence type="ECO:0000256" key="4">
    <source>
        <dbReference type="ARBA" id="ARBA00022679"/>
    </source>
</evidence>
<feature type="site" description="Interaction with substrate tRNA" evidence="10">
    <location>
        <position position="126"/>
    </location>
</feature>
<feature type="binding site" evidence="10">
    <location>
        <begin position="14"/>
        <end position="19"/>
    </location>
    <ligand>
        <name>substrate</name>
    </ligand>
</feature>
<comment type="similarity">
    <text evidence="3 10 13">Belongs to the IPP transferase family.</text>
</comment>
<dbReference type="EC" id="2.5.1.75" evidence="10"/>
<feature type="binding site" evidence="10">
    <location>
        <begin position="12"/>
        <end position="19"/>
    </location>
    <ligand>
        <name>ATP</name>
        <dbReference type="ChEBI" id="CHEBI:30616"/>
    </ligand>
</feature>
<evidence type="ECO:0000256" key="12">
    <source>
        <dbReference type="RuleBase" id="RU003784"/>
    </source>
</evidence>
<evidence type="ECO:0000256" key="8">
    <source>
        <dbReference type="ARBA" id="ARBA00022842"/>
    </source>
</evidence>
<evidence type="ECO:0000256" key="13">
    <source>
        <dbReference type="RuleBase" id="RU003785"/>
    </source>
</evidence>
<evidence type="ECO:0000256" key="7">
    <source>
        <dbReference type="ARBA" id="ARBA00022840"/>
    </source>
</evidence>
<feature type="site" description="Interaction with substrate tRNA" evidence="10">
    <location>
        <position position="103"/>
    </location>
</feature>
<keyword evidence="4 10" id="KW-0808">Transferase</keyword>
<comment type="catalytic activity">
    <reaction evidence="9 10 11">
        <text>adenosine(37) in tRNA + dimethylallyl diphosphate = N(6)-dimethylallyladenosine(37) in tRNA + diphosphate</text>
        <dbReference type="Rhea" id="RHEA:26482"/>
        <dbReference type="Rhea" id="RHEA-COMP:10162"/>
        <dbReference type="Rhea" id="RHEA-COMP:10375"/>
        <dbReference type="ChEBI" id="CHEBI:33019"/>
        <dbReference type="ChEBI" id="CHEBI:57623"/>
        <dbReference type="ChEBI" id="CHEBI:74411"/>
        <dbReference type="ChEBI" id="CHEBI:74415"/>
        <dbReference type="EC" id="2.5.1.75"/>
    </reaction>
</comment>
<comment type="function">
    <text evidence="2 10 12">Catalyzes the transfer of a dimethylallyl group onto the adenine at position 37 in tRNAs that read codons beginning with uridine, leading to the formation of N6-(dimethylallyl)adenosine (i(6)A).</text>
</comment>
<dbReference type="AlphaFoldDB" id="A0A537LNU1"/>
<keyword evidence="6 10" id="KW-0547">Nucleotide-binding</keyword>
<feature type="region of interest" description="Interaction with substrate tRNA" evidence="10">
    <location>
        <begin position="37"/>
        <end position="40"/>
    </location>
</feature>
<evidence type="ECO:0000313" key="14">
    <source>
        <dbReference type="EMBL" id="TMJ09367.1"/>
    </source>
</evidence>
<dbReference type="InterPro" id="IPR039657">
    <property type="entry name" value="Dimethylallyltransferase"/>
</dbReference>
<dbReference type="HAMAP" id="MF_00185">
    <property type="entry name" value="IPP_trans"/>
    <property type="match status" value="1"/>
</dbReference>
<dbReference type="EMBL" id="VBAI01000160">
    <property type="protein sequence ID" value="TMJ09367.1"/>
    <property type="molecule type" value="Genomic_DNA"/>
</dbReference>